<dbReference type="Proteomes" id="UP000005222">
    <property type="component" value="Chromosome J"/>
</dbReference>
<organism evidence="17 18">
    <name type="scientific">Pichia sorbitophila (strain ATCC MYA-4447 / BCRC 22081 / CBS 7064 / NBRC 10061 / NRRL Y-12695)</name>
    <name type="common">Hybrid yeast</name>
    <dbReference type="NCBI Taxonomy" id="559304"/>
    <lineage>
        <taxon>Eukaryota</taxon>
        <taxon>Fungi</taxon>
        <taxon>Dikarya</taxon>
        <taxon>Ascomycota</taxon>
        <taxon>Saccharomycotina</taxon>
        <taxon>Pichiomycetes</taxon>
        <taxon>Debaryomycetaceae</taxon>
        <taxon>Millerozyma</taxon>
    </lineage>
</organism>
<dbReference type="GO" id="GO:0006012">
    <property type="term" value="P:galactose metabolic process"/>
    <property type="evidence" value="ECO:0007669"/>
    <property type="project" value="UniProtKB-UniPathway"/>
</dbReference>
<name>G8YDL9_PICSO</name>
<protein>
    <recommendedName>
        <fullName evidence="4">Galactokinase</fullName>
        <ecNumber evidence="3">2.7.1.6</ecNumber>
    </recommendedName>
    <alternativeName>
        <fullName evidence="11">Galactose kinase</fullName>
    </alternativeName>
</protein>
<dbReference type="SUPFAM" id="SSF54211">
    <property type="entry name" value="Ribosomal protein S5 domain 2-like"/>
    <property type="match status" value="1"/>
</dbReference>
<dbReference type="EMBL" id="FO082050">
    <property type="protein sequence ID" value="CCE83050.1"/>
    <property type="molecule type" value="Genomic_DNA"/>
</dbReference>
<dbReference type="InterPro" id="IPR013750">
    <property type="entry name" value="GHMP_kinase_C_dom"/>
</dbReference>
<dbReference type="UniPathway" id="UPA00214"/>
<dbReference type="InterPro" id="IPR006203">
    <property type="entry name" value="GHMP_knse_ATP-bd_CS"/>
</dbReference>
<dbReference type="STRING" id="559304.G8YDL9"/>
<evidence type="ECO:0000256" key="8">
    <source>
        <dbReference type="ARBA" id="ARBA00022840"/>
    </source>
</evidence>
<dbReference type="Pfam" id="PF10509">
    <property type="entry name" value="GalKase_gal_bdg"/>
    <property type="match status" value="1"/>
</dbReference>
<evidence type="ECO:0000256" key="5">
    <source>
        <dbReference type="ARBA" id="ARBA00022679"/>
    </source>
</evidence>
<keyword evidence="7" id="KW-0418">Kinase</keyword>
<evidence type="ECO:0000256" key="7">
    <source>
        <dbReference type="ARBA" id="ARBA00022777"/>
    </source>
</evidence>
<dbReference type="PANTHER" id="PTHR10457">
    <property type="entry name" value="MEVALONATE KINASE/GALACTOKINASE"/>
    <property type="match status" value="1"/>
</dbReference>
<dbReference type="InterPro" id="IPR020568">
    <property type="entry name" value="Ribosomal_Su5_D2-typ_SF"/>
</dbReference>
<dbReference type="InterPro" id="IPR006206">
    <property type="entry name" value="Mevalonate/galactokinase"/>
</dbReference>
<gene>
    <name evidence="17" type="primary">Piso0_002824</name>
    <name evidence="17" type="ORF">GNLVRS01_PISO0J20381g</name>
</gene>
<dbReference type="InterPro" id="IPR000705">
    <property type="entry name" value="Galactokinase"/>
</dbReference>
<dbReference type="InterPro" id="IPR036554">
    <property type="entry name" value="GHMP_kinase_C_sf"/>
</dbReference>
<evidence type="ECO:0000313" key="18">
    <source>
        <dbReference type="Proteomes" id="UP000005222"/>
    </source>
</evidence>
<dbReference type="PANTHER" id="PTHR10457:SF7">
    <property type="entry name" value="GALACTOKINASE-RELATED"/>
    <property type="match status" value="1"/>
</dbReference>
<evidence type="ECO:0000256" key="9">
    <source>
        <dbReference type="ARBA" id="ARBA00023144"/>
    </source>
</evidence>
<feature type="domain" description="GHMP kinase N-terminal" evidence="14">
    <location>
        <begin position="130"/>
        <end position="217"/>
    </location>
</feature>
<evidence type="ECO:0000256" key="6">
    <source>
        <dbReference type="ARBA" id="ARBA00022741"/>
    </source>
</evidence>
<dbReference type="eggNOG" id="KOG0631">
    <property type="taxonomic scope" value="Eukaryota"/>
</dbReference>
<dbReference type="FunFam" id="1.20.1440.340:FF:000003">
    <property type="entry name" value="GAL1p Galactokinase"/>
    <property type="match status" value="1"/>
</dbReference>
<dbReference type="InParanoid" id="G8YDL9"/>
<dbReference type="Gene3D" id="3.30.70.3170">
    <property type="match status" value="1"/>
</dbReference>
<feature type="domain" description="GHMP kinase C-terminal" evidence="15">
    <location>
        <begin position="415"/>
        <end position="488"/>
    </location>
</feature>
<dbReference type="NCBIfam" id="TIGR00131">
    <property type="entry name" value="gal_kin"/>
    <property type="match status" value="1"/>
</dbReference>
<dbReference type="PRINTS" id="PR00959">
    <property type="entry name" value="MEVGALKINASE"/>
</dbReference>
<dbReference type="OrthoDB" id="187738at2759"/>
<dbReference type="InterPro" id="IPR014721">
    <property type="entry name" value="Ribsml_uS5_D2-typ_fold_subgr"/>
</dbReference>
<keyword evidence="6" id="KW-0547">Nucleotide-binding</keyword>
<dbReference type="AlphaFoldDB" id="G8YDL9"/>
<evidence type="ECO:0000259" key="15">
    <source>
        <dbReference type="Pfam" id="PF08544"/>
    </source>
</evidence>
<keyword evidence="18" id="KW-1185">Reference proteome</keyword>
<evidence type="ECO:0000256" key="11">
    <source>
        <dbReference type="ARBA" id="ARBA00029590"/>
    </source>
</evidence>
<dbReference type="SUPFAM" id="SSF55060">
    <property type="entry name" value="GHMP Kinase, C-terminal domain"/>
    <property type="match status" value="1"/>
</dbReference>
<dbReference type="GO" id="GO:0000411">
    <property type="term" value="P:positive regulation of transcription by galactose"/>
    <property type="evidence" value="ECO:0007669"/>
    <property type="project" value="UniProtKB-ARBA"/>
</dbReference>
<dbReference type="Pfam" id="PF00288">
    <property type="entry name" value="GHMP_kinases_N"/>
    <property type="match status" value="1"/>
</dbReference>
<evidence type="ECO:0000256" key="13">
    <source>
        <dbReference type="ARBA" id="ARBA00055546"/>
    </source>
</evidence>
<proteinExistence type="inferred from homology"/>
<evidence type="ECO:0000256" key="12">
    <source>
        <dbReference type="ARBA" id="ARBA00049538"/>
    </source>
</evidence>
<evidence type="ECO:0000256" key="10">
    <source>
        <dbReference type="ARBA" id="ARBA00023277"/>
    </source>
</evidence>
<keyword evidence="10" id="KW-0119">Carbohydrate metabolism</keyword>
<evidence type="ECO:0000256" key="1">
    <source>
        <dbReference type="ARBA" id="ARBA00004947"/>
    </source>
</evidence>
<dbReference type="GO" id="GO:0004335">
    <property type="term" value="F:galactokinase activity"/>
    <property type="evidence" value="ECO:0007669"/>
    <property type="project" value="UniProtKB-EC"/>
</dbReference>
<dbReference type="GO" id="GO:0005524">
    <property type="term" value="F:ATP binding"/>
    <property type="evidence" value="ECO:0007669"/>
    <property type="project" value="UniProtKB-KW"/>
</dbReference>
<keyword evidence="8" id="KW-0067">ATP-binding</keyword>
<dbReference type="Pfam" id="PF08544">
    <property type="entry name" value="GHMP_kinases_C"/>
    <property type="match status" value="1"/>
</dbReference>
<keyword evidence="5" id="KW-0808">Transferase</keyword>
<evidence type="ECO:0000256" key="4">
    <source>
        <dbReference type="ARBA" id="ARBA00019487"/>
    </source>
</evidence>
<dbReference type="FunCoup" id="G8YDL9">
    <property type="interactions" value="1798"/>
</dbReference>
<comment type="function">
    <text evidence="13">Galactokinase is a key enzyme in the galactose metabolism where it catalyzes the conversion of alpha-D-galactose to galactose 1-phosphate. Can also induce the transcription of the gal genes in response to the organism being challenged with galactose as the sole source of carbon.</text>
</comment>
<dbReference type="OMA" id="GFHDTYF"/>
<dbReference type="InterPro" id="IPR006204">
    <property type="entry name" value="GHMP_kinase_N_dom"/>
</dbReference>
<dbReference type="PROSITE" id="PS00627">
    <property type="entry name" value="GHMP_KINASES_ATP"/>
    <property type="match status" value="1"/>
</dbReference>
<feature type="domain" description="Galactokinase N-terminal" evidence="16">
    <location>
        <begin position="30"/>
        <end position="77"/>
    </location>
</feature>
<dbReference type="InterPro" id="IPR019539">
    <property type="entry name" value="GalKase_N"/>
</dbReference>
<dbReference type="PIRSF" id="PIRSF000530">
    <property type="entry name" value="Galactokinase"/>
    <property type="match status" value="1"/>
</dbReference>
<dbReference type="GO" id="GO:0005829">
    <property type="term" value="C:cytosol"/>
    <property type="evidence" value="ECO:0007669"/>
    <property type="project" value="TreeGrafter"/>
</dbReference>
<reference evidence="17 18" key="1">
    <citation type="journal article" date="2012" name="G3 (Bethesda)">
        <title>Pichia sorbitophila, an interspecies yeast hybrid reveals early steps of genome resolution following polyploidization.</title>
        <authorList>
            <person name="Leh Louis V."/>
            <person name="Despons L."/>
            <person name="Friedrich A."/>
            <person name="Martin T."/>
            <person name="Durrens P."/>
            <person name="Casaregola S."/>
            <person name="Neuveglise C."/>
            <person name="Fairhead C."/>
            <person name="Marck C."/>
            <person name="Cruz J.A."/>
            <person name="Straub M.L."/>
            <person name="Kugler V."/>
            <person name="Sacerdot C."/>
            <person name="Uzunov Z."/>
            <person name="Thierry A."/>
            <person name="Weiss S."/>
            <person name="Bleykasten C."/>
            <person name="De Montigny J."/>
            <person name="Jacques N."/>
            <person name="Jung P."/>
            <person name="Lemaire M."/>
            <person name="Mallet S."/>
            <person name="Morel G."/>
            <person name="Richard G.F."/>
            <person name="Sarkar A."/>
            <person name="Savel G."/>
            <person name="Schacherer J."/>
            <person name="Seret M.L."/>
            <person name="Talla E."/>
            <person name="Samson G."/>
            <person name="Jubin C."/>
            <person name="Poulain J."/>
            <person name="Vacherie B."/>
            <person name="Barbe V."/>
            <person name="Pelletier E."/>
            <person name="Sherman D.J."/>
            <person name="Westhof E."/>
            <person name="Weissenbach J."/>
            <person name="Baret P.V."/>
            <person name="Wincker P."/>
            <person name="Gaillardin C."/>
            <person name="Dujon B."/>
            <person name="Souciet J.L."/>
        </authorList>
    </citation>
    <scope>NUCLEOTIDE SEQUENCE [LARGE SCALE GENOMIC DNA]</scope>
    <source>
        <strain evidence="18">ATCC MYA-4447 / BCRC 22081 / CBS 7064 / NBRC 10061 / NRRL Y-12695</strain>
    </source>
</reference>
<evidence type="ECO:0000259" key="14">
    <source>
        <dbReference type="Pfam" id="PF00288"/>
    </source>
</evidence>
<dbReference type="PRINTS" id="PR00473">
    <property type="entry name" value="GALCTOKINASE"/>
</dbReference>
<comment type="pathway">
    <text evidence="1">Carbohydrate metabolism; galactose metabolism.</text>
</comment>
<keyword evidence="9" id="KW-0299">Galactose metabolism</keyword>
<evidence type="ECO:0000259" key="16">
    <source>
        <dbReference type="Pfam" id="PF10509"/>
    </source>
</evidence>
<dbReference type="FunFam" id="3.30.230.10:FF:000056">
    <property type="entry name" value="GAL1p Galactokinase"/>
    <property type="match status" value="1"/>
</dbReference>
<evidence type="ECO:0000256" key="3">
    <source>
        <dbReference type="ARBA" id="ARBA00012315"/>
    </source>
</evidence>
<sequence>MSGIVPTFSDLSFYTTAAGQDKRYKSLINLFKEEFDTEPEFLARSPGRVNLMGDHIDYNKFSVLPMAIDADVIAAVGCSEDSKVVLVNTDKSFQSEGFELPANGAVIEIDKAKHTWGNYFKCAMIVAHHYILEKFPDYVDGGKKPLKGMKLAFNGSVPTGGGLSSSAAFCVTSTLAILRANGVKSISKEELTRITVVSEHYVGVNTGGMDQCASIYGEKGKTLLVQFKPKLVGIPFDAPLIKPHEMVFLISNSLVKANKHETAPRDYNLRVVEMAISAEMYAKHFGLKLDKDSNVSTGSMRDFMDKYFEVYLKEDAWDGSDIKIGGKRLNEMLALTEKLFSEKEKEGFTTSEAAEKIGISVEEFTETFLSKFPVKYEKLKIYQRSKHVYAEALRVLEVLSLFQSHSTASDGDSFLREFGRILNESLRSLDIYNGSVTTELNELCDISTSNGAYGARVTGAGFGGSVVHMTTVDKLPNVIKALKEQYYNKRLPDLSEAELSEALVVSKPAAGSCYVDLASL</sequence>
<accession>G8YDL9</accession>
<comment type="similarity">
    <text evidence="2">Belongs to the GHMP kinase family. GalK subfamily.</text>
</comment>
<evidence type="ECO:0000256" key="2">
    <source>
        <dbReference type="ARBA" id="ARBA00006566"/>
    </source>
</evidence>
<dbReference type="Gene3D" id="3.30.230.10">
    <property type="match status" value="1"/>
</dbReference>
<dbReference type="EC" id="2.7.1.6" evidence="3"/>
<dbReference type="Gene3D" id="1.20.1440.340">
    <property type="match status" value="1"/>
</dbReference>
<comment type="catalytic activity">
    <reaction evidence="12">
        <text>alpha-D-galactose + ATP = alpha-D-galactose 1-phosphate + ADP + H(+)</text>
        <dbReference type="Rhea" id="RHEA:13553"/>
        <dbReference type="ChEBI" id="CHEBI:15378"/>
        <dbReference type="ChEBI" id="CHEBI:28061"/>
        <dbReference type="ChEBI" id="CHEBI:30616"/>
        <dbReference type="ChEBI" id="CHEBI:58336"/>
        <dbReference type="ChEBI" id="CHEBI:456216"/>
        <dbReference type="EC" id="2.7.1.6"/>
    </reaction>
    <physiologicalReaction direction="left-to-right" evidence="12">
        <dbReference type="Rhea" id="RHEA:13554"/>
    </physiologicalReaction>
</comment>
<evidence type="ECO:0000313" key="17">
    <source>
        <dbReference type="EMBL" id="CCE83050.1"/>
    </source>
</evidence>
<dbReference type="HOGENOM" id="CLU_017814_6_2_1"/>